<reference evidence="1" key="1">
    <citation type="submission" date="2018-10" db="EMBL/GenBank/DDBJ databases">
        <authorList>
            <person name="Gruber-Vodicka H."/>
            <person name="Jaeckle O."/>
        </authorList>
    </citation>
    <scope>NUCLEOTIDE SEQUENCE</scope>
</reference>
<evidence type="ECO:0000313" key="1">
    <source>
        <dbReference type="EMBL" id="VBB69533.1"/>
    </source>
</evidence>
<dbReference type="GO" id="GO:0016740">
    <property type="term" value="F:transferase activity"/>
    <property type="evidence" value="ECO:0007669"/>
    <property type="project" value="UniProtKB-KW"/>
</dbReference>
<dbReference type="EMBL" id="LR026963">
    <property type="protein sequence ID" value="VBB69533.1"/>
    <property type="molecule type" value="Genomic_DNA"/>
</dbReference>
<name>A0A484H9L4_9ZZZZ</name>
<dbReference type="Gene3D" id="1.25.40.10">
    <property type="entry name" value="Tetratricopeptide repeat domain"/>
    <property type="match status" value="1"/>
</dbReference>
<proteinExistence type="inferred from homology"/>
<dbReference type="InterPro" id="IPR014162">
    <property type="entry name" value="CpoB_C"/>
</dbReference>
<sequence>MRRQFARSSRTRWLASGVIVLATFGSLLSQVISAQESSENLGFDTFSQRIDRLERDLNAIQLLFRRGRAREALSFFGGSSRSSALEREVLSRLQQRMSDIEDIAASLTGQVEEMRFELGRIHNQLGQIVSDVCFTALEQRLNNGSKHTMAQSSPRGQDVQQELGTSLKTPGWRKLVEGEAVASAAEVSQKKSGHSTLSPLQGSAKERYEAISTLLSLGDYATAEQALLAFLEAYPSNPLTSNAQYWLGETYYMRGDFRQAAIAFAKGYQKYARSSQSPAHVLKLGMALAQLGQTKSACSTFTRLATEFPHMKRRADLEKAQRCQ</sequence>
<dbReference type="NCBIfam" id="TIGR02795">
    <property type="entry name" value="tol_pal_ybgF"/>
    <property type="match status" value="1"/>
</dbReference>
<dbReference type="Pfam" id="PF13432">
    <property type="entry name" value="TPR_16"/>
    <property type="match status" value="1"/>
</dbReference>
<dbReference type="AlphaFoldDB" id="A0A484H9L4"/>
<dbReference type="InterPro" id="IPR034706">
    <property type="entry name" value="CpoB"/>
</dbReference>
<organism evidence="1">
    <name type="scientific">invertebrate metagenome</name>
    <dbReference type="NCBI Taxonomy" id="1711999"/>
    <lineage>
        <taxon>unclassified sequences</taxon>
        <taxon>metagenomes</taxon>
        <taxon>organismal metagenomes</taxon>
    </lineage>
</organism>
<dbReference type="InterPro" id="IPR019734">
    <property type="entry name" value="TPR_rpt"/>
</dbReference>
<dbReference type="Pfam" id="PF13174">
    <property type="entry name" value="TPR_6"/>
    <property type="match status" value="1"/>
</dbReference>
<keyword evidence="1" id="KW-0808">Transferase</keyword>
<protein>
    <submittedName>
        <fullName evidence="1">TPR repeat containing exported protein Putative periplasmic protein contains a protein prenylyltransferase domain</fullName>
    </submittedName>
</protein>
<gene>
    <name evidence="1" type="ORF">RIEGSTA812A_PEG_1006</name>
</gene>
<dbReference type="HAMAP" id="MF_02066">
    <property type="entry name" value="CpoB"/>
    <property type="match status" value="1"/>
</dbReference>
<dbReference type="GO" id="GO:0051301">
    <property type="term" value="P:cell division"/>
    <property type="evidence" value="ECO:0007669"/>
    <property type="project" value="InterPro"/>
</dbReference>
<accession>A0A484H9L4</accession>
<dbReference type="InterPro" id="IPR011990">
    <property type="entry name" value="TPR-like_helical_dom_sf"/>
</dbReference>
<dbReference type="SUPFAM" id="SSF48452">
    <property type="entry name" value="TPR-like"/>
    <property type="match status" value="1"/>
</dbReference>